<comment type="similarity">
    <text evidence="1">Belongs to the peptidase S9C family.</text>
</comment>
<evidence type="ECO:0000313" key="6">
    <source>
        <dbReference type="Proteomes" id="UP000044026"/>
    </source>
</evidence>
<dbReference type="Pfam" id="PF00326">
    <property type="entry name" value="Peptidase_S9"/>
    <property type="match status" value="1"/>
</dbReference>
<protein>
    <submittedName>
        <fullName evidence="5">Dipeptidyl-peptidase V</fullName>
        <ecNumber evidence="5">3.4.19.1</ecNumber>
    </submittedName>
</protein>
<dbReference type="GeneID" id="69579471"/>
<keyword evidence="4 5" id="KW-0378">Hydrolase</keyword>
<name>A0A0B7HF26_9FLAO</name>
<dbReference type="Gene3D" id="2.120.10.30">
    <property type="entry name" value="TolB, C-terminal domain"/>
    <property type="match status" value="1"/>
</dbReference>
<keyword evidence="3" id="KW-0732">Signal</keyword>
<evidence type="ECO:0000256" key="1">
    <source>
        <dbReference type="ARBA" id="ARBA00010040"/>
    </source>
</evidence>
<dbReference type="PANTHER" id="PTHR42776:SF13">
    <property type="entry name" value="DIPEPTIDYL-PEPTIDASE 5"/>
    <property type="match status" value="1"/>
</dbReference>
<keyword evidence="2" id="KW-0645">Protease</keyword>
<dbReference type="Proteomes" id="UP000044026">
    <property type="component" value="Unassembled WGS sequence"/>
</dbReference>
<dbReference type="GO" id="GO:0006508">
    <property type="term" value="P:proteolysis"/>
    <property type="evidence" value="ECO:0007669"/>
    <property type="project" value="UniProtKB-KW"/>
</dbReference>
<evidence type="ECO:0000256" key="2">
    <source>
        <dbReference type="ARBA" id="ARBA00022670"/>
    </source>
</evidence>
<dbReference type="Gene3D" id="3.40.50.1820">
    <property type="entry name" value="alpha/beta hydrolase"/>
    <property type="match status" value="1"/>
</dbReference>
<dbReference type="SUPFAM" id="SSF82171">
    <property type="entry name" value="DPP6 N-terminal domain-like"/>
    <property type="match status" value="1"/>
</dbReference>
<dbReference type="RefSeq" id="WP_042000291.1">
    <property type="nucleotide sequence ID" value="NZ_CP022382.1"/>
</dbReference>
<dbReference type="InterPro" id="IPR001375">
    <property type="entry name" value="Peptidase_S9_cat"/>
</dbReference>
<accession>A0A0B7HF26</accession>
<dbReference type="GO" id="GO:0008242">
    <property type="term" value="F:omega peptidase activity"/>
    <property type="evidence" value="ECO:0007669"/>
    <property type="project" value="UniProtKB-EC"/>
</dbReference>
<dbReference type="GO" id="GO:0004252">
    <property type="term" value="F:serine-type endopeptidase activity"/>
    <property type="evidence" value="ECO:0007669"/>
    <property type="project" value="TreeGrafter"/>
</dbReference>
<dbReference type="MEROPS" id="S09.075"/>
<dbReference type="AlphaFoldDB" id="A0A0B7HF26"/>
<gene>
    <name evidence="5" type="ORF">CCAN12_660069</name>
</gene>
<dbReference type="EC" id="3.4.19.1" evidence="5"/>
<dbReference type="InterPro" id="IPR029058">
    <property type="entry name" value="AB_hydrolase_fold"/>
</dbReference>
<evidence type="ECO:0000256" key="3">
    <source>
        <dbReference type="ARBA" id="ARBA00022729"/>
    </source>
</evidence>
<organism evidence="5 6">
    <name type="scientific">Capnocytophaga canimorsus</name>
    <dbReference type="NCBI Taxonomy" id="28188"/>
    <lineage>
        <taxon>Bacteria</taxon>
        <taxon>Pseudomonadati</taxon>
        <taxon>Bacteroidota</taxon>
        <taxon>Flavobacteriia</taxon>
        <taxon>Flavobacteriales</taxon>
        <taxon>Flavobacteriaceae</taxon>
        <taxon>Capnocytophaga</taxon>
    </lineage>
</organism>
<dbReference type="FunFam" id="3.40.50.1820:FF:000028">
    <property type="entry name" value="S9 family peptidase"/>
    <property type="match status" value="1"/>
</dbReference>
<reference evidence="5 6" key="1">
    <citation type="submission" date="2015-01" db="EMBL/GenBank/DDBJ databases">
        <authorList>
            <person name="Xiang T."/>
            <person name="Song Y."/>
            <person name="Huang L."/>
            <person name="Wang B."/>
            <person name="Wu P."/>
        </authorList>
    </citation>
    <scope>NUCLEOTIDE SEQUENCE [LARGE SCALE GENOMIC DNA]</scope>
    <source>
        <strain evidence="5 6">Cc12</strain>
    </source>
</reference>
<dbReference type="SUPFAM" id="SSF53474">
    <property type="entry name" value="alpha/beta-Hydrolases"/>
    <property type="match status" value="1"/>
</dbReference>
<sequence>MKQITSLLMMSLYTALAVAQQPLSPEKLWELDRVGAIGVSTDKQFVLFSVTTPKVAENTFSKSYFKLAINGGVAIPISKEEVEKQTEKRNVQGDKKLIHKSVKIKSVLAPDFYEDLQKSSGQVYTSLDHRHWDKWTDGTYNHVFVEELSSGKQTDIMQDLPYYCPQEPFGSTSDYIWHPNGKKVLYVTKAKTGTAYVQSTNTDIYEFDLDTQTTQNLTEGMMGYDTHPSFSKSGVLAWLSMENEGNEADKNDLIILHNGKAKNITKAWDGTVSDYIWSEDGKKIYFNASIDGTVQLFEINPFAKKPMPKQLTKGDFDINGLVGQVANRIIVTRTDMNRAAEIYVFNLKNNQLSQLSRVNDQAYKSIAKSKVEKRYIVTSDGKQMLTWVIYPPDFDPKKKYPTLLYCQGGPQSPLSHFYSFRWNFQLMAAQGYIVVAPNRRGMPGHGVDWNAAISGDWGGQAMRDYLTAIDALAQEPFVDNQRLGAIGASYGGYSVFYLAGIHQKRFKTFIAHCGVFNLQSMYGTTEEIFFTNNELGGAYWKENNPIVQKSYTEFNPIHWVNRWDTPILIIHGGKDYRVPKEQGLQAFTAAQLRGIKSELLYFPDENHWVLQPQNGMFWQRNFFRWLKETL</sequence>
<dbReference type="InterPro" id="IPR011042">
    <property type="entry name" value="6-blade_b-propeller_TolB-like"/>
</dbReference>
<dbReference type="EMBL" id="CDOE01000063">
    <property type="protein sequence ID" value="CEN36517.1"/>
    <property type="molecule type" value="Genomic_DNA"/>
</dbReference>
<evidence type="ECO:0000256" key="4">
    <source>
        <dbReference type="ARBA" id="ARBA00022801"/>
    </source>
</evidence>
<evidence type="ECO:0000313" key="5">
    <source>
        <dbReference type="EMBL" id="CEN36517.1"/>
    </source>
</evidence>
<dbReference type="PANTHER" id="PTHR42776">
    <property type="entry name" value="SERINE PEPTIDASE S9 FAMILY MEMBER"/>
    <property type="match status" value="1"/>
</dbReference>
<proteinExistence type="inferred from homology"/>